<dbReference type="SUPFAM" id="SSF54001">
    <property type="entry name" value="Cysteine proteinases"/>
    <property type="match status" value="1"/>
</dbReference>
<evidence type="ECO:0000256" key="2">
    <source>
        <dbReference type="ARBA" id="ARBA00022670"/>
    </source>
</evidence>
<dbReference type="InterPro" id="IPR011011">
    <property type="entry name" value="Znf_FYVE_PHD"/>
</dbReference>
<sequence>MPDVAHWKTVLPKLTNVWRNCTLLEVLAKWYTRKHIQNDGKTEGKPDGKSDGRTDNKSPNNDGTCYCRKSANETSVLCCNPECAIKSFHLLRLRINSIPKTWYCSYCRTQPQFKRSNKNAQQLPKVVSSSEAMDLDIICTCKSKPCASDTLLKWLNKSCNNGKFFHLTCLKYKRMPNNSQTIWICPGCRKSSNITKSSKNKDDITFVKILHVNNNHWVCISSINCQPGYVNLLDSLASSVVSQEVEDLVRSILGPSNQGVNIQHVQQQQNVCDCGVLAIAFATCLAYAKLPQCLSFNIPMMRPHLLNCLKNRSMELFPAV</sequence>
<dbReference type="InterPro" id="IPR003653">
    <property type="entry name" value="Peptidase_C48_C"/>
</dbReference>
<keyword evidence="4" id="KW-0863">Zinc-finger</keyword>
<dbReference type="GO" id="GO:0008270">
    <property type="term" value="F:zinc ion binding"/>
    <property type="evidence" value="ECO:0007669"/>
    <property type="project" value="UniProtKB-KW"/>
</dbReference>
<keyword evidence="2" id="KW-0645">Protease</keyword>
<dbReference type="Pfam" id="PF02902">
    <property type="entry name" value="Peptidase_C48"/>
    <property type="match status" value="1"/>
</dbReference>
<dbReference type="Proteomes" id="UP001152795">
    <property type="component" value="Unassembled WGS sequence"/>
</dbReference>
<evidence type="ECO:0000313" key="7">
    <source>
        <dbReference type="EMBL" id="CAB4037283.1"/>
    </source>
</evidence>
<keyword evidence="8" id="KW-1185">Reference proteome</keyword>
<reference evidence="7" key="1">
    <citation type="submission" date="2020-04" db="EMBL/GenBank/DDBJ databases">
        <authorList>
            <person name="Alioto T."/>
            <person name="Alioto T."/>
            <person name="Gomez Garrido J."/>
        </authorList>
    </citation>
    <scope>NUCLEOTIDE SEQUENCE</scope>
    <source>
        <strain evidence="7">A484AB</strain>
    </source>
</reference>
<dbReference type="EMBL" id="CACRXK020022909">
    <property type="protein sequence ID" value="CAB4037283.1"/>
    <property type="molecule type" value="Genomic_DNA"/>
</dbReference>
<dbReference type="SMART" id="SM00249">
    <property type="entry name" value="PHD"/>
    <property type="match status" value="2"/>
</dbReference>
<protein>
    <submittedName>
        <fullName evidence="7">Chromatin modification-related YNG2</fullName>
    </submittedName>
</protein>
<keyword evidence="5" id="KW-0378">Hydrolase</keyword>
<proteinExistence type="inferred from homology"/>
<dbReference type="GO" id="GO:0006508">
    <property type="term" value="P:proteolysis"/>
    <property type="evidence" value="ECO:0007669"/>
    <property type="project" value="UniProtKB-KW"/>
</dbReference>
<dbReference type="InterPro" id="IPR038765">
    <property type="entry name" value="Papain-like_cys_pep_sf"/>
</dbReference>
<dbReference type="InterPro" id="IPR013083">
    <property type="entry name" value="Znf_RING/FYVE/PHD"/>
</dbReference>
<dbReference type="Gene3D" id="3.40.395.10">
    <property type="entry name" value="Adenoviral Proteinase, Chain A"/>
    <property type="match status" value="1"/>
</dbReference>
<dbReference type="GO" id="GO:0008234">
    <property type="term" value="F:cysteine-type peptidase activity"/>
    <property type="evidence" value="ECO:0007669"/>
    <property type="project" value="InterPro"/>
</dbReference>
<organism evidence="7 8">
    <name type="scientific">Paramuricea clavata</name>
    <name type="common">Red gorgonian</name>
    <name type="synonym">Violescent sea-whip</name>
    <dbReference type="NCBI Taxonomy" id="317549"/>
    <lineage>
        <taxon>Eukaryota</taxon>
        <taxon>Metazoa</taxon>
        <taxon>Cnidaria</taxon>
        <taxon>Anthozoa</taxon>
        <taxon>Octocorallia</taxon>
        <taxon>Malacalcyonacea</taxon>
        <taxon>Plexauridae</taxon>
        <taxon>Paramuricea</taxon>
    </lineage>
</organism>
<dbReference type="InterPro" id="IPR001965">
    <property type="entry name" value="Znf_PHD"/>
</dbReference>
<comment type="similarity">
    <text evidence="1">Belongs to the peptidase C48 family.</text>
</comment>
<evidence type="ECO:0000256" key="4">
    <source>
        <dbReference type="ARBA" id="ARBA00022771"/>
    </source>
</evidence>
<dbReference type="PANTHER" id="PTHR34718">
    <property type="entry name" value="PHD-TYPE DOMAIN-CONTAINING PROTEIN"/>
    <property type="match status" value="1"/>
</dbReference>
<keyword evidence="3" id="KW-0479">Metal-binding</keyword>
<gene>
    <name evidence="7" type="ORF">PACLA_8A023561</name>
</gene>
<evidence type="ECO:0000256" key="3">
    <source>
        <dbReference type="ARBA" id="ARBA00022723"/>
    </source>
</evidence>
<accession>A0A6S7LH08</accession>
<evidence type="ECO:0000256" key="5">
    <source>
        <dbReference type="ARBA" id="ARBA00022801"/>
    </source>
</evidence>
<evidence type="ECO:0000313" key="8">
    <source>
        <dbReference type="Proteomes" id="UP001152795"/>
    </source>
</evidence>
<dbReference type="SUPFAM" id="SSF57903">
    <property type="entry name" value="FYVE/PHD zinc finger"/>
    <property type="match status" value="2"/>
</dbReference>
<keyword evidence="6" id="KW-0862">Zinc</keyword>
<evidence type="ECO:0000256" key="6">
    <source>
        <dbReference type="ARBA" id="ARBA00022833"/>
    </source>
</evidence>
<evidence type="ECO:0000256" key="1">
    <source>
        <dbReference type="ARBA" id="ARBA00005234"/>
    </source>
</evidence>
<dbReference type="AlphaFoldDB" id="A0A6S7LH08"/>
<dbReference type="PANTHER" id="PTHR34718:SF2">
    <property type="entry name" value="PHD-TYPE DOMAIN-CONTAINING PROTEIN"/>
    <property type="match status" value="1"/>
</dbReference>
<dbReference type="OrthoDB" id="5985686at2759"/>
<name>A0A6S7LH08_PARCT</name>
<dbReference type="Gene3D" id="3.30.40.10">
    <property type="entry name" value="Zinc/RING finger domain, C3HC4 (zinc finger)"/>
    <property type="match status" value="1"/>
</dbReference>
<comment type="caution">
    <text evidence="7">The sequence shown here is derived from an EMBL/GenBank/DDBJ whole genome shotgun (WGS) entry which is preliminary data.</text>
</comment>